<protein>
    <submittedName>
        <fullName evidence="1">Uncharacterized protein</fullName>
    </submittedName>
</protein>
<organism evidence="1 2">
    <name type="scientific">Fusarium culmorum</name>
    <dbReference type="NCBI Taxonomy" id="5516"/>
    <lineage>
        <taxon>Eukaryota</taxon>
        <taxon>Fungi</taxon>
        <taxon>Dikarya</taxon>
        <taxon>Ascomycota</taxon>
        <taxon>Pezizomycotina</taxon>
        <taxon>Sordariomycetes</taxon>
        <taxon>Hypocreomycetidae</taxon>
        <taxon>Hypocreales</taxon>
        <taxon>Nectriaceae</taxon>
        <taxon>Fusarium</taxon>
    </lineage>
</organism>
<sequence>MSLQRISLFDVNILQPVKGLRFSPSSPKPADLWDQHGQSVITSNSEHFTGFLNFKISCLRGDTSAADRFIVVCGLTADLSDDLRPWMAIYDARDSGVSCSDSVAKVVRSAGG</sequence>
<evidence type="ECO:0000313" key="1">
    <source>
        <dbReference type="EMBL" id="QPC62922.1"/>
    </source>
</evidence>
<dbReference type="Proteomes" id="UP000663297">
    <property type="component" value="Chromosome 2"/>
</dbReference>
<evidence type="ECO:0000313" key="2">
    <source>
        <dbReference type="Proteomes" id="UP000663297"/>
    </source>
</evidence>
<proteinExistence type="predicted"/>
<name>A0A7S8HVG1_FUSCU</name>
<reference evidence="1" key="1">
    <citation type="submission" date="2020-11" db="EMBL/GenBank/DDBJ databases">
        <title>The chromosome-scale genome resource for two endophytic Fusarium species: F. culmorum and F. pseudograminearum.</title>
        <authorList>
            <person name="Yuan Z."/>
        </authorList>
    </citation>
    <scope>NUCLEOTIDE SEQUENCE</scope>
    <source>
        <strain evidence="1">Class2-1B</strain>
    </source>
</reference>
<dbReference type="AlphaFoldDB" id="A0A7S8HVG1"/>
<dbReference type="EMBL" id="CP064748">
    <property type="protein sequence ID" value="QPC62922.1"/>
    <property type="molecule type" value="Genomic_DNA"/>
</dbReference>
<gene>
    <name evidence="1" type="ORF">HYE67_005153</name>
</gene>
<accession>A0A7S8HVG1</accession>